<sequence length="114" mass="13331">MGGLGFLPARRRWCPRNVLLWVSFRVFIWVRDNCLRGKEIFVDYVLGECLVTLIRIPIIGNRLIVSSSRLRLSANWFLDKWVVSPEESIELLYPHFPGVIALWWCLANRCEKLG</sequence>
<evidence type="ECO:0000313" key="2">
    <source>
        <dbReference type="Proteomes" id="UP000290289"/>
    </source>
</evidence>
<dbReference type="AlphaFoldDB" id="A0A498J0R8"/>
<evidence type="ECO:0000313" key="1">
    <source>
        <dbReference type="EMBL" id="RXH87944.1"/>
    </source>
</evidence>
<comment type="caution">
    <text evidence="1">The sequence shown here is derived from an EMBL/GenBank/DDBJ whole genome shotgun (WGS) entry which is preliminary data.</text>
</comment>
<gene>
    <name evidence="1" type="ORF">DVH24_037589</name>
</gene>
<keyword evidence="2" id="KW-1185">Reference proteome</keyword>
<accession>A0A498J0R8</accession>
<organism evidence="1 2">
    <name type="scientific">Malus domestica</name>
    <name type="common">Apple</name>
    <name type="synonym">Pyrus malus</name>
    <dbReference type="NCBI Taxonomy" id="3750"/>
    <lineage>
        <taxon>Eukaryota</taxon>
        <taxon>Viridiplantae</taxon>
        <taxon>Streptophyta</taxon>
        <taxon>Embryophyta</taxon>
        <taxon>Tracheophyta</taxon>
        <taxon>Spermatophyta</taxon>
        <taxon>Magnoliopsida</taxon>
        <taxon>eudicotyledons</taxon>
        <taxon>Gunneridae</taxon>
        <taxon>Pentapetalae</taxon>
        <taxon>rosids</taxon>
        <taxon>fabids</taxon>
        <taxon>Rosales</taxon>
        <taxon>Rosaceae</taxon>
        <taxon>Amygdaloideae</taxon>
        <taxon>Maleae</taxon>
        <taxon>Malus</taxon>
    </lineage>
</organism>
<proteinExistence type="predicted"/>
<dbReference type="EMBL" id="RDQH01000336">
    <property type="protein sequence ID" value="RXH87944.1"/>
    <property type="molecule type" value="Genomic_DNA"/>
</dbReference>
<name>A0A498J0R8_MALDO</name>
<protein>
    <submittedName>
        <fullName evidence="1">Uncharacterized protein</fullName>
    </submittedName>
</protein>
<reference evidence="1 2" key="1">
    <citation type="submission" date="2018-10" db="EMBL/GenBank/DDBJ databases">
        <title>A high-quality apple genome assembly.</title>
        <authorList>
            <person name="Hu J."/>
        </authorList>
    </citation>
    <scope>NUCLEOTIDE SEQUENCE [LARGE SCALE GENOMIC DNA]</scope>
    <source>
        <strain evidence="2">cv. HFTH1</strain>
        <tissue evidence="1">Young leaf</tissue>
    </source>
</reference>
<dbReference type="Proteomes" id="UP000290289">
    <property type="component" value="Chromosome 10"/>
</dbReference>